<gene>
    <name evidence="16" type="ORF">KVV02_001119</name>
</gene>
<evidence type="ECO:0000256" key="8">
    <source>
        <dbReference type="ARBA" id="ARBA00022884"/>
    </source>
</evidence>
<dbReference type="PROSITE" id="PS51309">
    <property type="entry name" value="PABC"/>
    <property type="match status" value="1"/>
</dbReference>
<dbReference type="InterPro" id="IPR015421">
    <property type="entry name" value="PyrdxlP-dep_Trfase_major"/>
</dbReference>
<evidence type="ECO:0000256" key="7">
    <source>
        <dbReference type="ARBA" id="ARBA00022845"/>
    </source>
</evidence>
<dbReference type="PROSITE" id="PS50102">
    <property type="entry name" value="RRM"/>
    <property type="match status" value="4"/>
</dbReference>
<evidence type="ECO:0000256" key="3">
    <source>
        <dbReference type="ARBA" id="ARBA00008557"/>
    </source>
</evidence>
<feature type="domain" description="RRM" evidence="14">
    <location>
        <begin position="70"/>
        <end position="148"/>
    </location>
</feature>
<evidence type="ECO:0000256" key="12">
    <source>
        <dbReference type="PROSITE-ProRule" id="PRU00176"/>
    </source>
</evidence>
<comment type="subcellular location">
    <subcellularLocation>
        <location evidence="2">Cytoplasm</location>
    </subcellularLocation>
</comment>
<dbReference type="Gene3D" id="3.90.1150.10">
    <property type="entry name" value="Aspartate Aminotransferase, domain 1"/>
    <property type="match status" value="1"/>
</dbReference>
<dbReference type="FunFam" id="3.30.70.330:FF:000091">
    <property type="entry name" value="Polyadenylate-binding protein"/>
    <property type="match status" value="1"/>
</dbReference>
<dbReference type="SMART" id="SM00361">
    <property type="entry name" value="RRM_1"/>
    <property type="match status" value="3"/>
</dbReference>
<dbReference type="PANTHER" id="PTHR24012">
    <property type="entry name" value="RNA BINDING PROTEIN"/>
    <property type="match status" value="1"/>
</dbReference>
<evidence type="ECO:0000256" key="11">
    <source>
        <dbReference type="PIRSR" id="PIRSR602129-50"/>
    </source>
</evidence>
<dbReference type="Gene3D" id="3.40.640.10">
    <property type="entry name" value="Type I PLP-dependent aspartate aminotransferase-like (Major domain)"/>
    <property type="match status" value="1"/>
</dbReference>
<keyword evidence="7" id="KW-0810">Translation regulation</keyword>
<evidence type="ECO:0000259" key="14">
    <source>
        <dbReference type="PROSITE" id="PS50102"/>
    </source>
</evidence>
<comment type="cofactor">
    <cofactor evidence="1 11">
        <name>pyridoxal 5'-phosphate</name>
        <dbReference type="ChEBI" id="CHEBI:597326"/>
    </cofactor>
</comment>
<keyword evidence="10" id="KW-0456">Lyase</keyword>
<dbReference type="InterPro" id="IPR045305">
    <property type="entry name" value="RRM2_I_PABPs"/>
</dbReference>
<dbReference type="InterPro" id="IPR036053">
    <property type="entry name" value="PABP-dom"/>
</dbReference>
<evidence type="ECO:0008006" key="18">
    <source>
        <dbReference type="Google" id="ProtNLM"/>
    </source>
</evidence>
<dbReference type="EMBL" id="JAIFTL010000212">
    <property type="protein sequence ID" value="KAG9321341.1"/>
    <property type="molecule type" value="Genomic_DNA"/>
</dbReference>
<dbReference type="GO" id="GO:0016831">
    <property type="term" value="F:carboxy-lyase activity"/>
    <property type="evidence" value="ECO:0007669"/>
    <property type="project" value="InterPro"/>
</dbReference>
<dbReference type="GO" id="GO:0019752">
    <property type="term" value="P:carboxylic acid metabolic process"/>
    <property type="evidence" value="ECO:0007669"/>
    <property type="project" value="InterPro"/>
</dbReference>
<evidence type="ECO:0000256" key="1">
    <source>
        <dbReference type="ARBA" id="ARBA00001933"/>
    </source>
</evidence>
<dbReference type="CDD" id="cd12378">
    <property type="entry name" value="RRM1_I_PABPs"/>
    <property type="match status" value="1"/>
</dbReference>
<sequence length="1236" mass="135999">MSSPVAAASVLAAAGATDPASESAPVSAVTVAISHLTLEEQQKIAAAQAKAAAQAAHLAPSPAAHPTPSASLYIGELDPSVNEALLFELFNSVGPVASIRVCRDAVTRRSLGYAYVNFHNAADGERALEALNYTLIKNRPCRIMWSQRDPALRKTGTGNIFIKNLDAAIDNKALHDTFSAFGNILSCKVATGNDGQSKGYGFVHYETNEAAENAIKHVNGMLLNDKKVYVGHHVSKKERQSKVEEMTARFTNVYVKNLNTDTTEQEIEALFTQFGPITSCVVVKDGRSLSRGFGFVNFEHHEDAGRAVDELHDLDYRGKKLFVARAQKKSEREEELRRQYEHRRMEKLNKYQGVNLYIKNLDDDIDDHRLRQEFSVYGMITSAKVMREERTDGEGEEDSKGISKGFGFVCFSSPDEATKAVTEMNSRMLGSKPIYVALAQRKEVRQSQLEAQMAQRNQFRLQPIPGQALGGIYPPQLFYPGPGVFPSQGRGMIYPSQPSIIPRPRWVAANEQQHVSAGVTMPGYGYQQQAYMTRLRPPQTQRRMGGRTSGQVQRPPRPPTQVAPVGVARFNPGPGHARGNDRPRAIVSITAAAAATATADAGYGSLTAAALAAADPDMQKQMVGEHLYPQVVLRQPDYAGKITGMLLEMDNGELLHLLEDSRALDVKVGQALHAISPSQGRHTMALHDDHTVIAKLLELIAHAATSRFETTEAQRQTLPLRPFPALADLSRDDTQNDSTTTTTTTIDPATRAFLAPHLQQLSSDGLGLELTVQELVSRIGPSLANSAGPRYFGLVTGGVTPAAFLADWLVTMYDQNTILDSVEHMSGYSVITDQAMKMVLDLFSLPREVIRTATTTTNDDNSGGDDGTEAVVAGEPYLGKKEGIFRAMTTTGSTASNIVGMAVGRQWLGKHVRGVDYTQDGYDGQVVVLTNMAHATVWKAASILGIGRRQVMEVPSMGGREDPLETVLEQEVLKWKNAGKAVMVFLSFGEVNTGIFPRNTRRIAEICRENHVYFHIDGAFGIYSRCSPKYAHLADGLELADSITACGHKWLNVPYDCGLFLYRRSLEKTIMEPLFSSSAAYLRPSDSLFSHPMNISIENSQRFRALPVWATLKAYGREGYRRIVEENCRFAKTLYSWMKETRPDLYTVLTEECPLNIVVFAQTPSRSEENESSEVLEKRNAALLSRINHTGVAYFSPTVWNGQPAIRAAISNWKTTVELDWEPVRAMLQEQGAIRA</sequence>
<dbReference type="SMART" id="SM00517">
    <property type="entry name" value="PolyA"/>
    <property type="match status" value="1"/>
</dbReference>
<dbReference type="Pfam" id="PF00076">
    <property type="entry name" value="RRM_1"/>
    <property type="match status" value="4"/>
</dbReference>
<dbReference type="CDD" id="cd12379">
    <property type="entry name" value="RRM2_I_PABPs"/>
    <property type="match status" value="1"/>
</dbReference>
<dbReference type="AlphaFoldDB" id="A0A9P8A2M3"/>
<keyword evidence="9 11" id="KW-0663">Pyridoxal phosphate</keyword>
<dbReference type="SMART" id="SM00360">
    <property type="entry name" value="RRM"/>
    <property type="match status" value="4"/>
</dbReference>
<dbReference type="SUPFAM" id="SSF63570">
    <property type="entry name" value="PABC (PABP) domain"/>
    <property type="match status" value="1"/>
</dbReference>
<proteinExistence type="inferred from homology"/>
<dbReference type="InterPro" id="IPR002004">
    <property type="entry name" value="PABP_HYD_C"/>
</dbReference>
<comment type="similarity">
    <text evidence="4">Belongs to the group II decarboxylase family.</text>
</comment>
<comment type="similarity">
    <text evidence="3">Belongs to the polyadenylate-binding protein type-1 family.</text>
</comment>
<dbReference type="CDD" id="cd12381">
    <property type="entry name" value="RRM4_I_PABPs"/>
    <property type="match status" value="1"/>
</dbReference>
<evidence type="ECO:0000313" key="16">
    <source>
        <dbReference type="EMBL" id="KAG9321341.1"/>
    </source>
</evidence>
<keyword evidence="5" id="KW-0963">Cytoplasm</keyword>
<feature type="domain" description="RRM" evidence="14">
    <location>
        <begin position="354"/>
        <end position="441"/>
    </location>
</feature>
<evidence type="ECO:0000256" key="13">
    <source>
        <dbReference type="SAM" id="MobiDB-lite"/>
    </source>
</evidence>
<dbReference type="InterPro" id="IPR015424">
    <property type="entry name" value="PyrdxlP-dep_Trfase"/>
</dbReference>
<dbReference type="FunFam" id="3.30.70.330:FF:000648">
    <property type="entry name" value="Polyadenylate-binding protein"/>
    <property type="match status" value="1"/>
</dbReference>
<dbReference type="GO" id="GO:0030170">
    <property type="term" value="F:pyridoxal phosphate binding"/>
    <property type="evidence" value="ECO:0007669"/>
    <property type="project" value="InterPro"/>
</dbReference>
<dbReference type="InterPro" id="IPR034364">
    <property type="entry name" value="PABP_RRM1"/>
</dbReference>
<evidence type="ECO:0000256" key="2">
    <source>
        <dbReference type="ARBA" id="ARBA00004496"/>
    </source>
</evidence>
<evidence type="ECO:0000313" key="17">
    <source>
        <dbReference type="Proteomes" id="UP000717515"/>
    </source>
</evidence>
<dbReference type="GO" id="GO:0006417">
    <property type="term" value="P:regulation of translation"/>
    <property type="evidence" value="ECO:0007669"/>
    <property type="project" value="UniProtKB-KW"/>
</dbReference>
<evidence type="ECO:0000259" key="15">
    <source>
        <dbReference type="PROSITE" id="PS51309"/>
    </source>
</evidence>
<dbReference type="GO" id="GO:0003723">
    <property type="term" value="F:RNA binding"/>
    <property type="evidence" value="ECO:0007669"/>
    <property type="project" value="UniProtKB-UniRule"/>
</dbReference>
<dbReference type="InterPro" id="IPR002129">
    <property type="entry name" value="PyrdxlP-dep_de-COase"/>
</dbReference>
<reference evidence="16" key="1">
    <citation type="submission" date="2021-07" db="EMBL/GenBank/DDBJ databases">
        <title>Draft genome of Mortierella alpina, strain LL118, isolated from an aspen leaf litter sample.</title>
        <authorList>
            <person name="Yang S."/>
            <person name="Vinatzer B.A."/>
        </authorList>
    </citation>
    <scope>NUCLEOTIDE SEQUENCE</scope>
    <source>
        <strain evidence="16">LL118</strain>
    </source>
</reference>
<evidence type="ECO:0000256" key="4">
    <source>
        <dbReference type="ARBA" id="ARBA00009533"/>
    </source>
</evidence>
<evidence type="ECO:0000256" key="6">
    <source>
        <dbReference type="ARBA" id="ARBA00022737"/>
    </source>
</evidence>
<dbReference type="NCBIfam" id="TIGR01628">
    <property type="entry name" value="PABP-1234"/>
    <property type="match status" value="1"/>
</dbReference>
<dbReference type="GO" id="GO:0005737">
    <property type="term" value="C:cytoplasm"/>
    <property type="evidence" value="ECO:0007669"/>
    <property type="project" value="UniProtKB-SubCell"/>
</dbReference>
<evidence type="ECO:0000256" key="10">
    <source>
        <dbReference type="ARBA" id="ARBA00023239"/>
    </source>
</evidence>
<dbReference type="CDD" id="cd12380">
    <property type="entry name" value="RRM3_I_PABPs"/>
    <property type="match status" value="1"/>
</dbReference>
<dbReference type="InterPro" id="IPR021115">
    <property type="entry name" value="Pyridoxal-P_BS"/>
</dbReference>
<dbReference type="InterPro" id="IPR006515">
    <property type="entry name" value="PABP_1234"/>
</dbReference>
<keyword evidence="6" id="KW-0677">Repeat</keyword>
<dbReference type="FunFam" id="3.30.70.330:FF:000003">
    <property type="entry name" value="Polyadenylate-binding protein"/>
    <property type="match status" value="1"/>
</dbReference>
<dbReference type="Gene3D" id="3.30.70.330">
    <property type="match status" value="4"/>
</dbReference>
<evidence type="ECO:0000256" key="9">
    <source>
        <dbReference type="ARBA" id="ARBA00022898"/>
    </source>
</evidence>
<feature type="domain" description="RRM" evidence="14">
    <location>
        <begin position="158"/>
        <end position="235"/>
    </location>
</feature>
<dbReference type="InterPro" id="IPR003954">
    <property type="entry name" value="RRM_euk-type"/>
</dbReference>
<dbReference type="SUPFAM" id="SSF53383">
    <property type="entry name" value="PLP-dependent transferases"/>
    <property type="match status" value="1"/>
</dbReference>
<dbReference type="InterPro" id="IPR012677">
    <property type="entry name" value="Nucleotide-bd_a/b_plait_sf"/>
</dbReference>
<feature type="domain" description="PABC" evidence="15">
    <location>
        <begin position="603"/>
        <end position="680"/>
    </location>
</feature>
<name>A0A9P8A2M3_MORAP</name>
<dbReference type="Proteomes" id="UP000717515">
    <property type="component" value="Unassembled WGS sequence"/>
</dbReference>
<dbReference type="Pfam" id="PF00658">
    <property type="entry name" value="MLLE"/>
    <property type="match status" value="1"/>
</dbReference>
<feature type="domain" description="RRM" evidence="14">
    <location>
        <begin position="251"/>
        <end position="328"/>
    </location>
</feature>
<dbReference type="Pfam" id="PF00282">
    <property type="entry name" value="Pyridoxal_deC"/>
    <property type="match status" value="1"/>
</dbReference>
<dbReference type="SUPFAM" id="SSF54928">
    <property type="entry name" value="RNA-binding domain, RBD"/>
    <property type="match status" value="2"/>
</dbReference>
<accession>A0A9P8A2M3</accession>
<evidence type="ECO:0000256" key="5">
    <source>
        <dbReference type="ARBA" id="ARBA00022490"/>
    </source>
</evidence>
<comment type="caution">
    <text evidence="16">The sequence shown here is derived from an EMBL/GenBank/DDBJ whole genome shotgun (WGS) entry which is preliminary data.</text>
</comment>
<feature type="region of interest" description="Disordered" evidence="13">
    <location>
        <begin position="537"/>
        <end position="565"/>
    </location>
</feature>
<dbReference type="Gene3D" id="1.10.1900.10">
    <property type="entry name" value="c-terminal domain of poly(a) binding protein"/>
    <property type="match status" value="1"/>
</dbReference>
<feature type="modified residue" description="N6-(pyridoxal phosphate)lysine" evidence="11">
    <location>
        <position position="1049"/>
    </location>
</feature>
<feature type="region of interest" description="Disordered" evidence="13">
    <location>
        <begin position="722"/>
        <end position="744"/>
    </location>
</feature>
<keyword evidence="8 12" id="KW-0694">RNA-binding</keyword>
<dbReference type="InterPro" id="IPR000504">
    <property type="entry name" value="RRM_dom"/>
</dbReference>
<dbReference type="InterPro" id="IPR015422">
    <property type="entry name" value="PyrdxlP-dep_Trfase_small"/>
</dbReference>
<dbReference type="PROSITE" id="PS00392">
    <property type="entry name" value="DDC_GAD_HDC_YDC"/>
    <property type="match status" value="1"/>
</dbReference>
<organism evidence="16 17">
    <name type="scientific">Mortierella alpina</name>
    <name type="common">Oleaginous fungus</name>
    <name type="synonym">Mortierella renispora</name>
    <dbReference type="NCBI Taxonomy" id="64518"/>
    <lineage>
        <taxon>Eukaryota</taxon>
        <taxon>Fungi</taxon>
        <taxon>Fungi incertae sedis</taxon>
        <taxon>Mucoromycota</taxon>
        <taxon>Mortierellomycotina</taxon>
        <taxon>Mortierellomycetes</taxon>
        <taxon>Mortierellales</taxon>
        <taxon>Mortierellaceae</taxon>
        <taxon>Mortierella</taxon>
    </lineage>
</organism>
<protein>
    <recommendedName>
        <fullName evidence="18">PABP</fullName>
    </recommendedName>
</protein>
<dbReference type="InterPro" id="IPR035979">
    <property type="entry name" value="RBD_domain_sf"/>
</dbReference>